<organism evidence="2 3">
    <name type="scientific">Peptoniphilus indolicus</name>
    <dbReference type="NCBI Taxonomy" id="33030"/>
    <lineage>
        <taxon>Bacteria</taxon>
        <taxon>Bacillati</taxon>
        <taxon>Bacillota</taxon>
        <taxon>Tissierellia</taxon>
        <taxon>Tissierellales</taxon>
        <taxon>Peptoniphilaceae</taxon>
        <taxon>Peptoniphilus</taxon>
    </lineage>
</organism>
<dbReference type="Gene3D" id="3.40.50.10170">
    <property type="match status" value="1"/>
</dbReference>
<gene>
    <name evidence="2" type="ORF">NCTC11088_00465</name>
</gene>
<dbReference type="EMBL" id="UGTH01000001">
    <property type="protein sequence ID" value="SUB74710.1"/>
    <property type="molecule type" value="Genomic_DNA"/>
</dbReference>
<evidence type="ECO:0000256" key="1">
    <source>
        <dbReference type="ARBA" id="ARBA00023121"/>
    </source>
</evidence>
<evidence type="ECO:0000313" key="3">
    <source>
        <dbReference type="Proteomes" id="UP000254777"/>
    </source>
</evidence>
<name>A0A379DA81_9FIRM</name>
<dbReference type="Pfam" id="PF02645">
    <property type="entry name" value="DegV"/>
    <property type="match status" value="1"/>
</dbReference>
<dbReference type="PROSITE" id="PS51482">
    <property type="entry name" value="DEGV"/>
    <property type="match status" value="1"/>
</dbReference>
<dbReference type="AlphaFoldDB" id="A0A379DA81"/>
<dbReference type="NCBIfam" id="TIGR00762">
    <property type="entry name" value="DegV"/>
    <property type="match status" value="1"/>
</dbReference>
<dbReference type="Proteomes" id="UP000254777">
    <property type="component" value="Unassembled WGS sequence"/>
</dbReference>
<reference evidence="2 3" key="1">
    <citation type="submission" date="2018-06" db="EMBL/GenBank/DDBJ databases">
        <authorList>
            <consortium name="Pathogen Informatics"/>
            <person name="Doyle S."/>
        </authorList>
    </citation>
    <scope>NUCLEOTIDE SEQUENCE [LARGE SCALE GENOMIC DNA]</scope>
    <source>
        <strain evidence="2 3">NCTC11088</strain>
    </source>
</reference>
<sequence length="290" mass="32747">MSIKIVTDGGCDILKEKLKKLNVEMLPMYINNDEQIFFDGELSIDEMFSRMRAGEVFMTSQVSNQIYQETFEKYASQGQEIIYISLSSGLSGTYDAAKLIADQVNEKYGEKIHVFDSKLATAGLGYMVEKAAELANSGATFEQIMKLLEFYKRTIKENFSVTSLEFLMRGGRVSRSSAIIGGLLNIRPMLRVIPENGKLEVIDKVRGDKNMLKKLLENLRPEVLNQPVFIVYGDSEEYAVKVKNAIIKNFSMNPENIRVEQIGHIIGAHVGPEFIALIHIDEPEENFKLD</sequence>
<evidence type="ECO:0000313" key="2">
    <source>
        <dbReference type="EMBL" id="SUB74710.1"/>
    </source>
</evidence>
<accession>A0A379DA81</accession>
<dbReference type="GO" id="GO:0008289">
    <property type="term" value="F:lipid binding"/>
    <property type="evidence" value="ECO:0007669"/>
    <property type="project" value="UniProtKB-KW"/>
</dbReference>
<dbReference type="InterPro" id="IPR050270">
    <property type="entry name" value="DegV_domain_contain"/>
</dbReference>
<dbReference type="InterPro" id="IPR043168">
    <property type="entry name" value="DegV_C"/>
</dbReference>
<protein>
    <submittedName>
        <fullName evidence="2">Fatty acid-binding protein TM_1468</fullName>
    </submittedName>
</protein>
<keyword evidence="1" id="KW-0446">Lipid-binding</keyword>
<proteinExistence type="predicted"/>
<dbReference type="SUPFAM" id="SSF82549">
    <property type="entry name" value="DAK1/DegV-like"/>
    <property type="match status" value="1"/>
</dbReference>
<dbReference type="InterPro" id="IPR003797">
    <property type="entry name" value="DegV"/>
</dbReference>
<dbReference type="PANTHER" id="PTHR33434">
    <property type="entry name" value="DEGV DOMAIN-CONTAINING PROTEIN DR_1986-RELATED"/>
    <property type="match status" value="1"/>
</dbReference>
<dbReference type="Gene3D" id="3.30.1180.10">
    <property type="match status" value="1"/>
</dbReference>
<dbReference type="PANTHER" id="PTHR33434:SF2">
    <property type="entry name" value="FATTY ACID-BINDING PROTEIN TM_1468"/>
    <property type="match status" value="1"/>
</dbReference>
<dbReference type="RefSeq" id="WP_004819011.1">
    <property type="nucleotide sequence ID" value="NZ_UGTH01000001.1"/>
</dbReference>